<dbReference type="STRING" id="34002.SAMN04489859_102425"/>
<evidence type="ECO:0000313" key="3">
    <source>
        <dbReference type="EMBL" id="SEN95678.1"/>
    </source>
</evidence>
<dbReference type="EMBL" id="FODE01000024">
    <property type="protein sequence ID" value="SEN95678.1"/>
    <property type="molecule type" value="Genomic_DNA"/>
</dbReference>
<dbReference type="PANTHER" id="PTHR21666:SF270">
    <property type="entry name" value="MUREIN HYDROLASE ACTIVATOR ENVC"/>
    <property type="match status" value="1"/>
</dbReference>
<feature type="transmembrane region" description="Helical" evidence="1">
    <location>
        <begin position="26"/>
        <end position="47"/>
    </location>
</feature>
<keyword evidence="1" id="KW-0812">Transmembrane</keyword>
<dbReference type="AlphaFoldDB" id="A0A1H8KTE4"/>
<sequence length="731" mass="77748">MRPIEIDPRFRQMGQGARRRRQRVAAIRWGAGLSVLSVSVALGGWLWRPDLSFWRGGDLDEGLVQVESQFDIAPAVRADTFTDIPGDPLIIAAPDDSGPRDSRDLPAPAELAGRIAGGRSVTMLDSRLMQPNRRLVAMLPSTREEFAMFRAERSSVRLMDASFQSQTTGLEVPADQRASSGVAFLRDARMRPALWRDLILETTREVGLAELLGDNGFSGPEAERLAARIESQIGVAPDLAARSVLALRYRLRGEAREIIQLSLYGPEGYVGSLAMNPAGQLVTSADAWADQPLLDDLLARQGDEGAGRQRLLDLIYSAGLRNDVPPELIGEALAMMSKVYDLDSHAEDSDRLTLVYAPGTGPASPGTILFIGISGAGGDRPCYVVPAEGGEGFECYAPSARVQQRDRAAQLVPPVAGVLSRRFVPPADGAEEGRGQVVWSAPDGSPVMAAGSGRITARTVDESGATLEITHEGGMVSRYAGLAGLSASAAVDAQISGGTVIGTIGRTPGQSEPGLVFQLLSDGVPVDPMPYLSGAGEVLASDAIELLIGRIITVESAGNAAARNPLSSATGLGQFIESTWLRMMQSYRPDMARNLSRRELLDLRLDPDLSRLMVRHLAQENEAYLRAAGHAITPGRLYLAHFLGPAGADQALRADPGTSVGQVMGPAVVSANPFLRGWRIADLHAWADRKMAGAGAGHVAAVVAPPVSAEIRAYVSAMDRLRQAGGTQTEM</sequence>
<proteinExistence type="predicted"/>
<reference evidence="3 4" key="1">
    <citation type="submission" date="2016-10" db="EMBL/GenBank/DDBJ databases">
        <authorList>
            <person name="de Groot N.N."/>
        </authorList>
    </citation>
    <scope>NUCLEOTIDE SEQUENCE [LARGE SCALE GENOMIC DNA]</scope>
    <source>
        <strain evidence="3 4">DSM 8512</strain>
    </source>
</reference>
<dbReference type="Gene3D" id="2.70.70.10">
    <property type="entry name" value="Glucose Permease (Domain IIA)"/>
    <property type="match status" value="1"/>
</dbReference>
<dbReference type="Proteomes" id="UP000199054">
    <property type="component" value="Unassembled WGS sequence"/>
</dbReference>
<keyword evidence="1" id="KW-1133">Transmembrane helix</keyword>
<accession>A0A1H8KTE4</accession>
<evidence type="ECO:0000256" key="1">
    <source>
        <dbReference type="SAM" id="Phobius"/>
    </source>
</evidence>
<dbReference type="GO" id="GO:0004222">
    <property type="term" value="F:metalloendopeptidase activity"/>
    <property type="evidence" value="ECO:0007669"/>
    <property type="project" value="TreeGrafter"/>
</dbReference>
<protein>
    <submittedName>
        <fullName evidence="3">Peptidase family M23</fullName>
    </submittedName>
</protein>
<dbReference type="SUPFAM" id="SSF51261">
    <property type="entry name" value="Duplicated hybrid motif"/>
    <property type="match status" value="1"/>
</dbReference>
<organism evidence="3 4">
    <name type="scientific">Paracoccus alcaliphilus</name>
    <dbReference type="NCBI Taxonomy" id="34002"/>
    <lineage>
        <taxon>Bacteria</taxon>
        <taxon>Pseudomonadati</taxon>
        <taxon>Pseudomonadota</taxon>
        <taxon>Alphaproteobacteria</taxon>
        <taxon>Rhodobacterales</taxon>
        <taxon>Paracoccaceae</taxon>
        <taxon>Paracoccus</taxon>
    </lineage>
</organism>
<dbReference type="Pfam" id="PF01551">
    <property type="entry name" value="Peptidase_M23"/>
    <property type="match status" value="1"/>
</dbReference>
<dbReference type="InterPro" id="IPR050570">
    <property type="entry name" value="Cell_wall_metabolism_enzyme"/>
</dbReference>
<evidence type="ECO:0000259" key="2">
    <source>
        <dbReference type="Pfam" id="PF01551"/>
    </source>
</evidence>
<dbReference type="OrthoDB" id="9805070at2"/>
<name>A0A1H8KTE4_9RHOB</name>
<keyword evidence="1" id="KW-0472">Membrane</keyword>
<dbReference type="PANTHER" id="PTHR21666">
    <property type="entry name" value="PEPTIDASE-RELATED"/>
    <property type="match status" value="1"/>
</dbReference>
<dbReference type="InterPro" id="IPR016047">
    <property type="entry name" value="M23ase_b-sheet_dom"/>
</dbReference>
<dbReference type="CDD" id="cd12797">
    <property type="entry name" value="M23_peptidase"/>
    <property type="match status" value="1"/>
</dbReference>
<dbReference type="RefSeq" id="WP_090614223.1">
    <property type="nucleotide sequence ID" value="NZ_CP067126.1"/>
</dbReference>
<gene>
    <name evidence="3" type="ORF">SAMN04489859_102425</name>
</gene>
<keyword evidence="4" id="KW-1185">Reference proteome</keyword>
<dbReference type="Gene3D" id="1.10.530.10">
    <property type="match status" value="1"/>
</dbReference>
<dbReference type="InterPro" id="IPR011055">
    <property type="entry name" value="Dup_hybrid_motif"/>
</dbReference>
<feature type="domain" description="M23ase beta-sheet core" evidence="2">
    <location>
        <begin position="438"/>
        <end position="528"/>
    </location>
</feature>
<evidence type="ECO:0000313" key="4">
    <source>
        <dbReference type="Proteomes" id="UP000199054"/>
    </source>
</evidence>